<feature type="region of interest" description="Disordered" evidence="6">
    <location>
        <begin position="1"/>
        <end position="62"/>
    </location>
</feature>
<sequence length="240" mass="27128">MCRKRLHKGGHLGKFRGWGGGHERDPQENRKLWEVQRRSRDVGEGEERQEQSGEGPGLGRQLCGVSSVCKNRLRGTTNPPREPTPLRFVEKLVFKVTKKLKMGGGERYNIPAPQSRNVSKNQQQLNRQKTKDQNSQMKIVHKKKERGHTYTSSAAARQAMQNGGKNKNFPNNQNWNSSLSSSSLLFKSQTNQNYAGAKFSEPPSPSVLPKPPSHWVPVSFNPSDKEIMTFQLKTLLKVQV</sequence>
<dbReference type="AlphaFoldDB" id="A0A485MUG8"/>
<accession>A0A485MUG8</accession>
<evidence type="ECO:0000256" key="3">
    <source>
        <dbReference type="ARBA" id="ARBA00023159"/>
    </source>
</evidence>
<keyword evidence="5" id="KW-0539">Nucleus</keyword>
<feature type="compositionally biased region" description="Basic and acidic residues" evidence="6">
    <location>
        <begin position="21"/>
        <end position="51"/>
    </location>
</feature>
<proteinExistence type="predicted"/>
<evidence type="ECO:0000313" key="7">
    <source>
        <dbReference type="EMBL" id="VFV24715.1"/>
    </source>
</evidence>
<evidence type="ECO:0000256" key="6">
    <source>
        <dbReference type="SAM" id="MobiDB-lite"/>
    </source>
</evidence>
<keyword evidence="8" id="KW-1185">Reference proteome</keyword>
<dbReference type="PANTHER" id="PTHR15405">
    <property type="entry name" value="PROLINE-RICH NUCLEAR RECEPTOR COACTIVATOR"/>
    <property type="match status" value="1"/>
</dbReference>
<reference evidence="7 8" key="1">
    <citation type="submission" date="2019-01" db="EMBL/GenBank/DDBJ databases">
        <authorList>
            <person name="Alioto T."/>
            <person name="Alioto T."/>
        </authorList>
    </citation>
    <scope>NUCLEOTIDE SEQUENCE [LARGE SCALE GENOMIC DNA]</scope>
</reference>
<evidence type="ECO:0000313" key="8">
    <source>
        <dbReference type="Proteomes" id="UP000386466"/>
    </source>
</evidence>
<keyword evidence="7" id="KW-0675">Receptor</keyword>
<dbReference type="GO" id="GO:0016071">
    <property type="term" value="P:mRNA metabolic process"/>
    <property type="evidence" value="ECO:0007669"/>
    <property type="project" value="UniProtKB-ARBA"/>
</dbReference>
<feature type="compositionally biased region" description="Polar residues" evidence="6">
    <location>
        <begin position="112"/>
        <end position="137"/>
    </location>
</feature>
<comment type="subcellular location">
    <subcellularLocation>
        <location evidence="1">Nucleus</location>
    </subcellularLocation>
</comment>
<dbReference type="InterPro" id="IPR028322">
    <property type="entry name" value="PNRC-like_rgn"/>
</dbReference>
<gene>
    <name evidence="7" type="ORF">LYPA_23C012163</name>
</gene>
<dbReference type="Proteomes" id="UP000386466">
    <property type="component" value="Unassembled WGS sequence"/>
</dbReference>
<keyword evidence="4" id="KW-0804">Transcription</keyword>
<keyword evidence="3" id="KW-0010">Activator</keyword>
<dbReference type="Pfam" id="PF15365">
    <property type="entry name" value="PNRC"/>
    <property type="match status" value="1"/>
</dbReference>
<evidence type="ECO:0000256" key="4">
    <source>
        <dbReference type="ARBA" id="ARBA00023163"/>
    </source>
</evidence>
<protein>
    <submittedName>
        <fullName evidence="7">Proline-rich nuclear receptor</fullName>
    </submittedName>
</protein>
<name>A0A485MUG8_LYNPA</name>
<dbReference type="EMBL" id="CAAGRJ010006848">
    <property type="protein sequence ID" value="VFV24715.1"/>
    <property type="molecule type" value="Genomic_DNA"/>
</dbReference>
<evidence type="ECO:0000256" key="2">
    <source>
        <dbReference type="ARBA" id="ARBA00023015"/>
    </source>
</evidence>
<evidence type="ECO:0000256" key="1">
    <source>
        <dbReference type="ARBA" id="ARBA00004123"/>
    </source>
</evidence>
<feature type="region of interest" description="Disordered" evidence="6">
    <location>
        <begin position="104"/>
        <end position="151"/>
    </location>
</feature>
<keyword evidence="2" id="KW-0805">Transcription regulation</keyword>
<dbReference type="InterPro" id="IPR026780">
    <property type="entry name" value="PNRC1/2"/>
</dbReference>
<dbReference type="GO" id="GO:0005634">
    <property type="term" value="C:nucleus"/>
    <property type="evidence" value="ECO:0007669"/>
    <property type="project" value="UniProtKB-SubCell"/>
</dbReference>
<organism evidence="7 8">
    <name type="scientific">Lynx pardinus</name>
    <name type="common">Iberian lynx</name>
    <name type="synonym">Felis pardina</name>
    <dbReference type="NCBI Taxonomy" id="191816"/>
    <lineage>
        <taxon>Eukaryota</taxon>
        <taxon>Metazoa</taxon>
        <taxon>Chordata</taxon>
        <taxon>Craniata</taxon>
        <taxon>Vertebrata</taxon>
        <taxon>Euteleostomi</taxon>
        <taxon>Mammalia</taxon>
        <taxon>Eutheria</taxon>
        <taxon>Laurasiatheria</taxon>
        <taxon>Carnivora</taxon>
        <taxon>Feliformia</taxon>
        <taxon>Felidae</taxon>
        <taxon>Felinae</taxon>
        <taxon>Lynx</taxon>
    </lineage>
</organism>
<evidence type="ECO:0000256" key="5">
    <source>
        <dbReference type="ARBA" id="ARBA00023242"/>
    </source>
</evidence>
<feature type="compositionally biased region" description="Basic residues" evidence="6">
    <location>
        <begin position="1"/>
        <end position="14"/>
    </location>
</feature>